<evidence type="ECO:0000259" key="1">
    <source>
        <dbReference type="Pfam" id="PF18367"/>
    </source>
</evidence>
<dbReference type="InterPro" id="IPR048576">
    <property type="entry name" value="Rv2175c_wHTH"/>
</dbReference>
<keyword evidence="4" id="KW-1185">Reference proteome</keyword>
<accession>A0ABY6NVY1</accession>
<sequence length="122" mass="13686">MSGIPYLEDVLPEDVVVITLKEAAQRMGVPITRIEQMVRDRDLIAFKRKRVPVVPEVFVEDEGRVLKGLPATITLLRDGGYTEEEIVRWLFTDDDTLPGSPIAALHGNRGKEVTRRAQAMAM</sequence>
<dbReference type="EMBL" id="CP110615">
    <property type="protein sequence ID" value="UZJ23549.1"/>
    <property type="molecule type" value="Genomic_DNA"/>
</dbReference>
<dbReference type="RefSeq" id="WP_265381656.1">
    <property type="nucleotide sequence ID" value="NZ_CP110615.1"/>
</dbReference>
<organism evidence="3 4">
    <name type="scientific">Rhodococcus antarcticus</name>
    <dbReference type="NCBI Taxonomy" id="2987751"/>
    <lineage>
        <taxon>Bacteria</taxon>
        <taxon>Bacillati</taxon>
        <taxon>Actinomycetota</taxon>
        <taxon>Actinomycetes</taxon>
        <taxon>Mycobacteriales</taxon>
        <taxon>Nocardiaceae</taxon>
        <taxon>Rhodococcus</taxon>
    </lineage>
</organism>
<protein>
    <submittedName>
        <fullName evidence="3">Rv2175c family DNA-binding protein</fullName>
    </submittedName>
</protein>
<evidence type="ECO:0000313" key="3">
    <source>
        <dbReference type="EMBL" id="UZJ23549.1"/>
    </source>
</evidence>
<gene>
    <name evidence="3" type="ORF">RHODO2019_09955</name>
</gene>
<keyword evidence="3" id="KW-0238">DNA-binding</keyword>
<dbReference type="Proteomes" id="UP001164965">
    <property type="component" value="Chromosome"/>
</dbReference>
<dbReference type="Pfam" id="PF21531">
    <property type="entry name" value="Rv2175c_wHTH"/>
    <property type="match status" value="1"/>
</dbReference>
<evidence type="ECO:0000259" key="2">
    <source>
        <dbReference type="Pfam" id="PF21531"/>
    </source>
</evidence>
<dbReference type="GO" id="GO:0003677">
    <property type="term" value="F:DNA binding"/>
    <property type="evidence" value="ECO:0007669"/>
    <property type="project" value="UniProtKB-KW"/>
</dbReference>
<reference evidence="3" key="1">
    <citation type="submission" date="2022-10" db="EMBL/GenBank/DDBJ databases">
        <title>Rhodococcus sp.75.</title>
        <authorList>
            <person name="Sun M."/>
        </authorList>
    </citation>
    <scope>NUCLEOTIDE SEQUENCE</scope>
    <source>
        <strain evidence="3">75</strain>
    </source>
</reference>
<proteinExistence type="predicted"/>
<name>A0ABY6NVY1_9NOCA</name>
<dbReference type="InterPro" id="IPR041098">
    <property type="entry name" value="Rv2175c_C"/>
</dbReference>
<feature type="domain" description="Rv2175c C-terminal" evidence="1">
    <location>
        <begin position="67"/>
        <end position="121"/>
    </location>
</feature>
<feature type="domain" description="DNA-binding protein Rv2175c wHTH" evidence="2">
    <location>
        <begin position="4"/>
        <end position="58"/>
    </location>
</feature>
<dbReference type="Pfam" id="PF18367">
    <property type="entry name" value="Rv2175c_C"/>
    <property type="match status" value="1"/>
</dbReference>
<evidence type="ECO:0000313" key="4">
    <source>
        <dbReference type="Proteomes" id="UP001164965"/>
    </source>
</evidence>